<evidence type="ECO:0000259" key="23">
    <source>
        <dbReference type="PROSITE" id="PS51473"/>
    </source>
</evidence>
<dbReference type="FunFam" id="3.30.430.20:FF:000002">
    <property type="entry name" value="Cysteine-rich receptor-like protein kinase 10"/>
    <property type="match status" value="1"/>
</dbReference>
<dbReference type="FunFam" id="3.30.430.20:FF:000003">
    <property type="entry name" value="Cysteine-rich RLK (RECEPTOR-like protein kinase) 10"/>
    <property type="match status" value="2"/>
</dbReference>
<evidence type="ECO:0000256" key="9">
    <source>
        <dbReference type="ARBA" id="ARBA00022777"/>
    </source>
</evidence>
<keyword evidence="14" id="KW-0675">Receptor</keyword>
<dbReference type="Pfam" id="PF07714">
    <property type="entry name" value="PK_Tyr_Ser-Thr"/>
    <property type="match status" value="1"/>
</dbReference>
<keyword evidence="15" id="KW-0325">Glycoprotein</keyword>
<feature type="region of interest" description="Disordered" evidence="19">
    <location>
        <begin position="251"/>
        <end position="271"/>
    </location>
</feature>
<evidence type="ECO:0000256" key="6">
    <source>
        <dbReference type="ARBA" id="ARBA00022729"/>
    </source>
</evidence>
<dbReference type="GO" id="GO:0016020">
    <property type="term" value="C:membrane"/>
    <property type="evidence" value="ECO:0007669"/>
    <property type="project" value="UniProtKB-SubCell"/>
</dbReference>
<dbReference type="PROSITE" id="PS51473">
    <property type="entry name" value="GNK2"/>
    <property type="match status" value="4"/>
</dbReference>
<evidence type="ECO:0000256" key="13">
    <source>
        <dbReference type="ARBA" id="ARBA00023157"/>
    </source>
</evidence>
<evidence type="ECO:0000313" key="24">
    <source>
        <dbReference type="EMBL" id="KAL3739506.1"/>
    </source>
</evidence>
<dbReference type="InterPro" id="IPR002902">
    <property type="entry name" value="GNK2"/>
</dbReference>
<comment type="subcellular location">
    <subcellularLocation>
        <location evidence="1">Membrane</location>
        <topology evidence="1">Single-pass membrane protein</topology>
    </subcellularLocation>
</comment>
<organism evidence="24 25">
    <name type="scientific">Eucalyptus globulus</name>
    <name type="common">Tasmanian blue gum</name>
    <dbReference type="NCBI Taxonomy" id="34317"/>
    <lineage>
        <taxon>Eukaryota</taxon>
        <taxon>Viridiplantae</taxon>
        <taxon>Streptophyta</taxon>
        <taxon>Embryophyta</taxon>
        <taxon>Tracheophyta</taxon>
        <taxon>Spermatophyta</taxon>
        <taxon>Magnoliopsida</taxon>
        <taxon>eudicotyledons</taxon>
        <taxon>Gunneridae</taxon>
        <taxon>Pentapetalae</taxon>
        <taxon>rosids</taxon>
        <taxon>malvids</taxon>
        <taxon>Myrtales</taxon>
        <taxon>Myrtaceae</taxon>
        <taxon>Myrtoideae</taxon>
        <taxon>Eucalypteae</taxon>
        <taxon>Eucalyptus</taxon>
    </lineage>
</organism>
<keyword evidence="8 18" id="KW-0547">Nucleotide-binding</keyword>
<evidence type="ECO:0000256" key="12">
    <source>
        <dbReference type="ARBA" id="ARBA00023136"/>
    </source>
</evidence>
<evidence type="ECO:0000256" key="7">
    <source>
        <dbReference type="ARBA" id="ARBA00022737"/>
    </source>
</evidence>
<evidence type="ECO:0000256" key="19">
    <source>
        <dbReference type="SAM" id="MobiDB-lite"/>
    </source>
</evidence>
<dbReference type="EMBL" id="JBJKBG010000005">
    <property type="protein sequence ID" value="KAL3739506.1"/>
    <property type="molecule type" value="Genomic_DNA"/>
</dbReference>
<evidence type="ECO:0000256" key="15">
    <source>
        <dbReference type="ARBA" id="ARBA00023180"/>
    </source>
</evidence>
<keyword evidence="13" id="KW-1015">Disulfide bond</keyword>
<dbReference type="AlphaFoldDB" id="A0ABD3KP45"/>
<dbReference type="SUPFAM" id="SSF56112">
    <property type="entry name" value="Protein kinase-like (PK-like)"/>
    <property type="match status" value="1"/>
</dbReference>
<dbReference type="FunFam" id="1.10.510.10:FF:000060">
    <property type="entry name" value="G-type lectin S-receptor-like serine/threonine-protein kinase"/>
    <property type="match status" value="1"/>
</dbReference>
<keyword evidence="11 20" id="KW-1133">Transmembrane helix</keyword>
<gene>
    <name evidence="24" type="ORF">ACJRO7_020854</name>
</gene>
<evidence type="ECO:0000259" key="22">
    <source>
        <dbReference type="PROSITE" id="PS50011"/>
    </source>
</evidence>
<evidence type="ECO:0000256" key="11">
    <source>
        <dbReference type="ARBA" id="ARBA00022989"/>
    </source>
</evidence>
<dbReference type="SMART" id="SM00220">
    <property type="entry name" value="S_TKc"/>
    <property type="match status" value="1"/>
</dbReference>
<keyword evidence="3" id="KW-0723">Serine/threonine-protein kinase</keyword>
<evidence type="ECO:0000256" key="16">
    <source>
        <dbReference type="ARBA" id="ARBA00047899"/>
    </source>
</evidence>
<dbReference type="FunFam" id="3.30.200.20:FF:000195">
    <property type="entry name" value="G-type lectin S-receptor-like serine/threonine-protein kinase"/>
    <property type="match status" value="1"/>
</dbReference>
<evidence type="ECO:0000256" key="2">
    <source>
        <dbReference type="ARBA" id="ARBA00012513"/>
    </source>
</evidence>
<comment type="catalytic activity">
    <reaction evidence="16">
        <text>L-threonyl-[protein] + ATP = O-phospho-L-threonyl-[protein] + ADP + H(+)</text>
        <dbReference type="Rhea" id="RHEA:46608"/>
        <dbReference type="Rhea" id="RHEA-COMP:11060"/>
        <dbReference type="Rhea" id="RHEA-COMP:11605"/>
        <dbReference type="ChEBI" id="CHEBI:15378"/>
        <dbReference type="ChEBI" id="CHEBI:30013"/>
        <dbReference type="ChEBI" id="CHEBI:30616"/>
        <dbReference type="ChEBI" id="CHEBI:61977"/>
        <dbReference type="ChEBI" id="CHEBI:456216"/>
        <dbReference type="EC" id="2.7.11.1"/>
    </reaction>
</comment>
<evidence type="ECO:0000256" key="18">
    <source>
        <dbReference type="PROSITE-ProRule" id="PRU10141"/>
    </source>
</evidence>
<keyword evidence="7" id="KW-0677">Repeat</keyword>
<evidence type="ECO:0000256" key="8">
    <source>
        <dbReference type="ARBA" id="ARBA00022741"/>
    </source>
</evidence>
<dbReference type="PROSITE" id="PS50011">
    <property type="entry name" value="PROTEIN_KINASE_DOM"/>
    <property type="match status" value="1"/>
</dbReference>
<dbReference type="Pfam" id="PF01657">
    <property type="entry name" value="Stress-antifung"/>
    <property type="match status" value="4"/>
</dbReference>
<keyword evidence="12 20" id="KW-0472">Membrane</keyword>
<evidence type="ECO:0000256" key="1">
    <source>
        <dbReference type="ARBA" id="ARBA00004167"/>
    </source>
</evidence>
<evidence type="ECO:0000256" key="17">
    <source>
        <dbReference type="ARBA" id="ARBA00048679"/>
    </source>
</evidence>
<dbReference type="EC" id="2.7.11.1" evidence="2"/>
<dbReference type="PANTHER" id="PTHR27002">
    <property type="entry name" value="RECEPTOR-LIKE SERINE/THREONINE-PROTEIN KINASE SD1-8"/>
    <property type="match status" value="1"/>
</dbReference>
<evidence type="ECO:0000313" key="25">
    <source>
        <dbReference type="Proteomes" id="UP001634007"/>
    </source>
</evidence>
<feature type="transmembrane region" description="Helical" evidence="20">
    <location>
        <begin position="529"/>
        <end position="552"/>
    </location>
</feature>
<evidence type="ECO:0000256" key="3">
    <source>
        <dbReference type="ARBA" id="ARBA00022527"/>
    </source>
</evidence>
<keyword evidence="10 18" id="KW-0067">ATP-binding</keyword>
<dbReference type="InterPro" id="IPR017441">
    <property type="entry name" value="Protein_kinase_ATP_BS"/>
</dbReference>
<keyword evidence="25" id="KW-1185">Reference proteome</keyword>
<keyword evidence="9" id="KW-0418">Kinase</keyword>
<dbReference type="PROSITE" id="PS00108">
    <property type="entry name" value="PROTEIN_KINASE_ST"/>
    <property type="match status" value="1"/>
</dbReference>
<dbReference type="GO" id="GO:0005524">
    <property type="term" value="F:ATP binding"/>
    <property type="evidence" value="ECO:0007669"/>
    <property type="project" value="UniProtKB-UniRule"/>
</dbReference>
<keyword evidence="4" id="KW-0808">Transferase</keyword>
<reference evidence="24 25" key="1">
    <citation type="submission" date="2024-11" db="EMBL/GenBank/DDBJ databases">
        <title>Chromosome-level genome assembly of Eucalyptus globulus Labill. provides insights into its genome evolution.</title>
        <authorList>
            <person name="Li X."/>
        </authorList>
    </citation>
    <scope>NUCLEOTIDE SEQUENCE [LARGE SCALE GENOMIC DNA]</scope>
    <source>
        <strain evidence="24">CL2024</strain>
        <tissue evidence="24">Fresh tender leaves</tissue>
    </source>
</reference>
<dbReference type="InterPro" id="IPR001245">
    <property type="entry name" value="Ser-Thr/Tyr_kinase_cat_dom"/>
</dbReference>
<proteinExistence type="predicted"/>
<evidence type="ECO:0000256" key="4">
    <source>
        <dbReference type="ARBA" id="ARBA00022679"/>
    </source>
</evidence>
<evidence type="ECO:0000256" key="14">
    <source>
        <dbReference type="ARBA" id="ARBA00023170"/>
    </source>
</evidence>
<sequence>MIINPPTNISFAALISCLILFIPNTRVSAQTYLSHWCSGRGKYTASSKFQDNLNSLLYRRLYNQGSIYGFYNTSEGEDPDKVYGLFLCRVDVVPNLCQSCIGSATSNISGNCPGEKEAIIWYDECLVRYSNRSFFTIMEKIPALYMWNVNNVTDSNKFSQILMETLKNVTDTAISSERLYATVKFQYSSLGTLYELVQCSPDLSKLNCSDCLVYAIGQLPTYSGGKQGGRVLLPSCNVRYELYPFYGEPRGQAPAPSATNKTRTEPGIKGTPVGAQTYLQEKCADRGDYAAPSKFQDNLSSLLSKGDSADYSKGPIRGFYNTTEGEDPDKVYGLFLCRGDFAANLCQSCIRSASSTIIERCPGQKEAIIWYDECLLRYSYRSFFSIMETTPFLFIVNPANDSVTFNRTMEQTFDNEKDFVAEVTDLSRNVTDLAILSEILYATLNVSVSSSVTLHGLAQCTPDISKSACKSCLFSAIEKFPTILIYQRGGARVLQPSCNVRYELYHFDGETRGKTSTDSSIKGVKQNPWIAIVSSVIGSGLLIVIVGSCIFLKRTKRLKKEKENNQKVLLLHLRQEIGEELSKENSRGEKPVAFQQFSLMRLDIIRAATGNFSNECKLGEGGFGSVYKSTLADGKEIAVKRLSRTSDQGLIELKNEVILIARLQHRNLVQLLGCCLEEHEKLLIYEYMPNKSLDAFLFDSNIGRYLDWKLRMNIICGIARGLLYLHEDSRLRIIHRDLKASNILLDGEMNPKISDFGMARIFSVDQDRANTNRVVGTYGYMAPEYAMQGLFSVKSDVFSFGVLLLEIVSGRKNNDFHLQVKGESLLTFAWKLWSEGRALELIDPLIDESCDEVEVLKCIHIGLLCVQEDPADRLTMSLVVHILAGDTITLSPPSQPAFSVGRDAEKLNRASTVNGVTLSVVAAR</sequence>
<accession>A0ABD3KP45</accession>
<feature type="chain" id="PRO_5044782799" description="non-specific serine/threonine protein kinase" evidence="21">
    <location>
        <begin position="30"/>
        <end position="924"/>
    </location>
</feature>
<keyword evidence="6 21" id="KW-0732">Signal</keyword>
<feature type="signal peptide" evidence="21">
    <location>
        <begin position="1"/>
        <end position="29"/>
    </location>
</feature>
<dbReference type="GO" id="GO:0004674">
    <property type="term" value="F:protein serine/threonine kinase activity"/>
    <property type="evidence" value="ECO:0007669"/>
    <property type="project" value="UniProtKB-KW"/>
</dbReference>
<keyword evidence="5 20" id="KW-0812">Transmembrane</keyword>
<dbReference type="InterPro" id="IPR011009">
    <property type="entry name" value="Kinase-like_dom_sf"/>
</dbReference>
<evidence type="ECO:0000256" key="21">
    <source>
        <dbReference type="SAM" id="SignalP"/>
    </source>
</evidence>
<dbReference type="InterPro" id="IPR000719">
    <property type="entry name" value="Prot_kinase_dom"/>
</dbReference>
<evidence type="ECO:0000256" key="10">
    <source>
        <dbReference type="ARBA" id="ARBA00022840"/>
    </source>
</evidence>
<dbReference type="PROSITE" id="PS00107">
    <property type="entry name" value="PROTEIN_KINASE_ATP"/>
    <property type="match status" value="1"/>
</dbReference>
<dbReference type="Gene3D" id="3.30.430.20">
    <property type="entry name" value="Gnk2 domain, C-X8-C-X2-C motif"/>
    <property type="match status" value="4"/>
</dbReference>
<feature type="domain" description="Gnk2-homologous" evidence="23">
    <location>
        <begin position="31"/>
        <end position="134"/>
    </location>
</feature>
<dbReference type="CDD" id="cd14066">
    <property type="entry name" value="STKc_IRAK"/>
    <property type="match status" value="1"/>
</dbReference>
<comment type="catalytic activity">
    <reaction evidence="17">
        <text>L-seryl-[protein] + ATP = O-phospho-L-seryl-[protein] + ADP + H(+)</text>
        <dbReference type="Rhea" id="RHEA:17989"/>
        <dbReference type="Rhea" id="RHEA-COMP:9863"/>
        <dbReference type="Rhea" id="RHEA-COMP:11604"/>
        <dbReference type="ChEBI" id="CHEBI:15378"/>
        <dbReference type="ChEBI" id="CHEBI:29999"/>
        <dbReference type="ChEBI" id="CHEBI:30616"/>
        <dbReference type="ChEBI" id="CHEBI:83421"/>
        <dbReference type="ChEBI" id="CHEBI:456216"/>
        <dbReference type="EC" id="2.7.11.1"/>
    </reaction>
</comment>
<feature type="domain" description="Gnk2-homologous" evidence="23">
    <location>
        <begin position="140"/>
        <end position="245"/>
    </location>
</feature>
<protein>
    <recommendedName>
        <fullName evidence="2">non-specific serine/threonine protein kinase</fullName>
        <ecNumber evidence="2">2.7.11.1</ecNumber>
    </recommendedName>
</protein>
<dbReference type="InterPro" id="IPR008271">
    <property type="entry name" value="Ser/Thr_kinase_AS"/>
</dbReference>
<feature type="domain" description="Gnk2-homologous" evidence="23">
    <location>
        <begin position="401"/>
        <end position="507"/>
    </location>
</feature>
<feature type="domain" description="Protein kinase" evidence="22">
    <location>
        <begin position="612"/>
        <end position="884"/>
    </location>
</feature>
<dbReference type="Proteomes" id="UP001634007">
    <property type="component" value="Unassembled WGS sequence"/>
</dbReference>
<dbReference type="Gene3D" id="3.30.200.20">
    <property type="entry name" value="Phosphorylase Kinase, domain 1"/>
    <property type="match status" value="1"/>
</dbReference>
<evidence type="ECO:0000256" key="20">
    <source>
        <dbReference type="SAM" id="Phobius"/>
    </source>
</evidence>
<name>A0ABD3KP45_EUCGL</name>
<dbReference type="PANTHER" id="PTHR27002:SF814">
    <property type="entry name" value="CYSTEINE-RICH RECEPTOR-LIKE PROTEIN KINASE 10"/>
    <property type="match status" value="1"/>
</dbReference>
<comment type="caution">
    <text evidence="24">The sequence shown here is derived from an EMBL/GenBank/DDBJ whole genome shotgun (WGS) entry which is preliminary data.</text>
</comment>
<dbReference type="CDD" id="cd23509">
    <property type="entry name" value="Gnk2-like"/>
    <property type="match status" value="4"/>
</dbReference>
<dbReference type="Gene3D" id="1.10.510.10">
    <property type="entry name" value="Transferase(Phosphotransferase) domain 1"/>
    <property type="match status" value="1"/>
</dbReference>
<evidence type="ECO:0000256" key="5">
    <source>
        <dbReference type="ARBA" id="ARBA00022692"/>
    </source>
</evidence>
<feature type="domain" description="Gnk2-homologous" evidence="23">
    <location>
        <begin position="277"/>
        <end position="383"/>
    </location>
</feature>
<feature type="binding site" evidence="18">
    <location>
        <position position="640"/>
    </location>
    <ligand>
        <name>ATP</name>
        <dbReference type="ChEBI" id="CHEBI:30616"/>
    </ligand>
</feature>
<dbReference type="InterPro" id="IPR038408">
    <property type="entry name" value="GNK2_sf"/>
</dbReference>